<name>A0A8H4VMM7_9AGAR</name>
<evidence type="ECO:0000313" key="2">
    <source>
        <dbReference type="EMBL" id="KAF4615192.1"/>
    </source>
</evidence>
<dbReference type="EMBL" id="JAACJL010000044">
    <property type="protein sequence ID" value="KAF4615192.1"/>
    <property type="molecule type" value="Genomic_DNA"/>
</dbReference>
<evidence type="ECO:0000313" key="3">
    <source>
        <dbReference type="Proteomes" id="UP000521872"/>
    </source>
</evidence>
<protein>
    <recommendedName>
        <fullName evidence="4">F-box domain-containing protein</fullName>
    </recommendedName>
</protein>
<comment type="caution">
    <text evidence="2">The sequence shown here is derived from an EMBL/GenBank/DDBJ whole genome shotgun (WGS) entry which is preliminary data.</text>
</comment>
<dbReference type="Proteomes" id="UP000521872">
    <property type="component" value="Unassembled WGS sequence"/>
</dbReference>
<evidence type="ECO:0000256" key="1">
    <source>
        <dbReference type="SAM" id="Coils"/>
    </source>
</evidence>
<keyword evidence="3" id="KW-1185">Reference proteome</keyword>
<feature type="coiled-coil region" evidence="1">
    <location>
        <begin position="28"/>
        <end position="62"/>
    </location>
</feature>
<accession>A0A8H4VMM7</accession>
<keyword evidence="1" id="KW-0175">Coiled coil</keyword>
<sequence length="542" mass="61377">METQIAPRAVVGNDAEAAKALSIAHSKRSKLEEERAALLSTLEETEAKLVEAQAEFGAIYNKSSKLLKLPPEVTCMIFHWASGYPRRYKDALKELPEVPLLLPEVVISHVCRYWRAVSISYPRLWTSFSYAGACNDRVPVDRFKAYLERSATLDLELWLDFLLFLPGVDTKSQNLTMLEMAVAHAQRWKRVTLLLDSDSKLLDEVTSRTHALSVPKLEHLMLCAEGETAKVSRRNRTPFVDEVTTTILTGGAPNLKSLRLDGAAYIACTPPLCNLTALRIEALIVDPSKAYTWQAFLTILQLPLLEHLSIIGAVFETPNLPLLDVIEMNQLRSLRFSEHDAMCLVLSCIRAPLLDTLTMQSVFLPEEFNSPPMQVTGSYFFPSLIRLNLLDVSALSLAAAWSLIKLTKTAKDVLLSHDDSDENFLIQASSIHSDDKFWPKLETIILNMDVELEINRICHLFSAHLGPLRSSRTKPFLYLPESIEKAWRENFEQGYTTLRRLCTIKSIPQAPTPEDFWPPFEERSNYEFWENDNPFVVELVTI</sequence>
<reference evidence="2 3" key="1">
    <citation type="submission" date="2019-12" db="EMBL/GenBank/DDBJ databases">
        <authorList>
            <person name="Floudas D."/>
            <person name="Bentzer J."/>
            <person name="Ahren D."/>
            <person name="Johansson T."/>
            <person name="Persson P."/>
            <person name="Tunlid A."/>
        </authorList>
    </citation>
    <scope>NUCLEOTIDE SEQUENCE [LARGE SCALE GENOMIC DNA]</scope>
    <source>
        <strain evidence="2 3">CBS 102.39</strain>
    </source>
</reference>
<gene>
    <name evidence="2" type="ORF">D9613_003413</name>
</gene>
<proteinExistence type="predicted"/>
<evidence type="ECO:0008006" key="4">
    <source>
        <dbReference type="Google" id="ProtNLM"/>
    </source>
</evidence>
<organism evidence="2 3">
    <name type="scientific">Agrocybe pediades</name>
    <dbReference type="NCBI Taxonomy" id="84607"/>
    <lineage>
        <taxon>Eukaryota</taxon>
        <taxon>Fungi</taxon>
        <taxon>Dikarya</taxon>
        <taxon>Basidiomycota</taxon>
        <taxon>Agaricomycotina</taxon>
        <taxon>Agaricomycetes</taxon>
        <taxon>Agaricomycetidae</taxon>
        <taxon>Agaricales</taxon>
        <taxon>Agaricineae</taxon>
        <taxon>Strophariaceae</taxon>
        <taxon>Agrocybe</taxon>
    </lineage>
</organism>
<dbReference type="AlphaFoldDB" id="A0A8H4VMM7"/>